<evidence type="ECO:0000313" key="2">
    <source>
        <dbReference type="Proteomes" id="UP000063308"/>
    </source>
</evidence>
<protein>
    <submittedName>
        <fullName evidence="1">Uncharacterized protein</fullName>
    </submittedName>
</protein>
<dbReference type="Proteomes" id="UP000063308">
    <property type="component" value="Chromosome"/>
</dbReference>
<evidence type="ECO:0000313" key="1">
    <source>
        <dbReference type="EMBL" id="BAR61742.1"/>
    </source>
</evidence>
<dbReference type="EMBL" id="AP014685">
    <property type="protein sequence ID" value="BAR61742.1"/>
    <property type="molecule type" value="Genomic_DNA"/>
</dbReference>
<gene>
    <name evidence="1" type="ORF">NK6_8593</name>
</gene>
<proteinExistence type="predicted"/>
<sequence length="31" mass="3233">MGDAAKAAAPSADFSKVRRVGEESACFMDTL</sequence>
<organism evidence="1 2">
    <name type="scientific">Bradyrhizobium diazoefficiens</name>
    <dbReference type="NCBI Taxonomy" id="1355477"/>
    <lineage>
        <taxon>Bacteria</taxon>
        <taxon>Pseudomonadati</taxon>
        <taxon>Pseudomonadota</taxon>
        <taxon>Alphaproteobacteria</taxon>
        <taxon>Hyphomicrobiales</taxon>
        <taxon>Nitrobacteraceae</taxon>
        <taxon>Bradyrhizobium</taxon>
    </lineage>
</organism>
<dbReference type="AlphaFoldDB" id="A0A0E4BWB5"/>
<name>A0A0E4BWB5_9BRAD</name>
<reference evidence="1 2" key="1">
    <citation type="submission" date="2014-11" db="EMBL/GenBank/DDBJ databases">
        <title>Symbiosis island explosion on the genome of extra-slow-growing strains of soybean bradyrhizobia with massive insertion sequences.</title>
        <authorList>
            <person name="Iida T."/>
            <person name="Minamisawa K."/>
        </authorList>
    </citation>
    <scope>NUCLEOTIDE SEQUENCE [LARGE SCALE GENOMIC DNA]</scope>
    <source>
        <strain evidence="1 2">NK6</strain>
    </source>
</reference>
<accession>A0A0E4BWB5</accession>